<dbReference type="InterPro" id="IPR009075">
    <property type="entry name" value="AcylCo_DH/oxidase_C"/>
</dbReference>
<dbReference type="Pfam" id="PF02770">
    <property type="entry name" value="Acyl-CoA_dh_M"/>
    <property type="match status" value="1"/>
</dbReference>
<evidence type="ECO:0000259" key="12">
    <source>
        <dbReference type="Pfam" id="PF02770"/>
    </source>
</evidence>
<dbReference type="Proteomes" id="UP000325797">
    <property type="component" value="Chromosome"/>
</dbReference>
<evidence type="ECO:0000259" key="14">
    <source>
        <dbReference type="Pfam" id="PF12806"/>
    </source>
</evidence>
<dbReference type="PANTHER" id="PTHR42803:SF1">
    <property type="entry name" value="BROAD-SPECIFICITY LINEAR ACYL-COA DEHYDROGENASE FADE5"/>
    <property type="match status" value="1"/>
</dbReference>
<name>A0A5J6N173_9PROT</name>
<dbReference type="OrthoDB" id="5510711at2"/>
<evidence type="ECO:0000256" key="2">
    <source>
        <dbReference type="ARBA" id="ARBA00009347"/>
    </source>
</evidence>
<evidence type="ECO:0000313" key="16">
    <source>
        <dbReference type="Proteomes" id="UP000325797"/>
    </source>
</evidence>
<evidence type="ECO:0000256" key="7">
    <source>
        <dbReference type="ARBA" id="ARBA00058683"/>
    </source>
</evidence>
<comment type="catalytic activity">
    <reaction evidence="6">
        <text>3-(methylsulfanyl)propanoyl-CoA + oxidized [electron-transfer flavoprotein] + H(+) = 3-(methylsulfanyl)acryloyl-CoA + reduced [electron-transfer flavoprotein]</text>
        <dbReference type="Rhea" id="RHEA:52612"/>
        <dbReference type="Rhea" id="RHEA-COMP:10685"/>
        <dbReference type="Rhea" id="RHEA-COMP:10686"/>
        <dbReference type="ChEBI" id="CHEBI:15378"/>
        <dbReference type="ChEBI" id="CHEBI:57692"/>
        <dbReference type="ChEBI" id="CHEBI:58307"/>
        <dbReference type="ChEBI" id="CHEBI:82815"/>
        <dbReference type="ChEBI" id="CHEBI:84994"/>
        <dbReference type="EC" id="1.3.99.41"/>
    </reaction>
    <physiologicalReaction direction="left-to-right" evidence="6">
        <dbReference type="Rhea" id="RHEA:52613"/>
    </physiologicalReaction>
</comment>
<comment type="function">
    <text evidence="7">Involved in the assimilation of dimethylsulphoniopropionate (DMSP), an important compound in the fixation of carbon in marine phytoplankton, by mediating the conversion of 3-(methylthio)propanoyl-CoA (MMPA-CoA) to 3-(methylthio)acryloyl-CoA (MTA-CoA).</text>
</comment>
<dbReference type="GO" id="GO:0016627">
    <property type="term" value="F:oxidoreductase activity, acting on the CH-CH group of donors"/>
    <property type="evidence" value="ECO:0007669"/>
    <property type="project" value="InterPro"/>
</dbReference>
<dbReference type="InterPro" id="IPR025878">
    <property type="entry name" value="Acyl-CoA_dh-like_C_dom"/>
</dbReference>
<dbReference type="Gene3D" id="1.10.540.10">
    <property type="entry name" value="Acyl-CoA dehydrogenase/oxidase, N-terminal domain"/>
    <property type="match status" value="1"/>
</dbReference>
<feature type="domain" description="Acyl-CoA dehydrogenase/oxidase C-terminal" evidence="11">
    <location>
        <begin position="285"/>
        <end position="449"/>
    </location>
</feature>
<dbReference type="Gene3D" id="2.40.110.10">
    <property type="entry name" value="Butyryl-CoA Dehydrogenase, subunit A, domain 2"/>
    <property type="match status" value="1"/>
</dbReference>
<gene>
    <name evidence="15" type="ORF">FRZ61_36710</name>
</gene>
<dbReference type="KEGG" id="hadh:FRZ61_36710"/>
<dbReference type="InterPro" id="IPR006091">
    <property type="entry name" value="Acyl-CoA_Oxase/DH_mid-dom"/>
</dbReference>
<dbReference type="Pfam" id="PF12806">
    <property type="entry name" value="Acyl-CoA_dh_C"/>
    <property type="match status" value="1"/>
</dbReference>
<dbReference type="AlphaFoldDB" id="A0A5J6N173"/>
<dbReference type="RefSeq" id="WP_151119078.1">
    <property type="nucleotide sequence ID" value="NZ_CP042582.1"/>
</dbReference>
<feature type="domain" description="Acyl-CoA dehydrogenase/oxidase N-terminal" evidence="13">
    <location>
        <begin position="44"/>
        <end position="157"/>
    </location>
</feature>
<evidence type="ECO:0000256" key="4">
    <source>
        <dbReference type="ARBA" id="ARBA00022827"/>
    </source>
</evidence>
<dbReference type="InterPro" id="IPR009100">
    <property type="entry name" value="AcylCoA_DH/oxidase_NM_dom_sf"/>
</dbReference>
<dbReference type="InterPro" id="IPR036250">
    <property type="entry name" value="AcylCo_DH-like_C"/>
</dbReference>
<dbReference type="EMBL" id="CP042582">
    <property type="protein sequence ID" value="QEX23732.1"/>
    <property type="molecule type" value="Genomic_DNA"/>
</dbReference>
<dbReference type="Pfam" id="PF02771">
    <property type="entry name" value="Acyl-CoA_dh_N"/>
    <property type="match status" value="1"/>
</dbReference>
<dbReference type="GO" id="GO:0050660">
    <property type="term" value="F:flavin adenine dinucleotide binding"/>
    <property type="evidence" value="ECO:0007669"/>
    <property type="project" value="InterPro"/>
</dbReference>
<comment type="cofactor">
    <cofactor evidence="1 10">
        <name>FAD</name>
        <dbReference type="ChEBI" id="CHEBI:57692"/>
    </cofactor>
</comment>
<evidence type="ECO:0000256" key="3">
    <source>
        <dbReference type="ARBA" id="ARBA00022630"/>
    </source>
</evidence>
<evidence type="ECO:0000256" key="10">
    <source>
        <dbReference type="RuleBase" id="RU362125"/>
    </source>
</evidence>
<dbReference type="EC" id="1.3.99.41" evidence="8"/>
<keyword evidence="5 10" id="KW-0560">Oxidoreductase</keyword>
<dbReference type="PANTHER" id="PTHR42803">
    <property type="entry name" value="ACYL-COA DEHYDROGENASE"/>
    <property type="match status" value="1"/>
</dbReference>
<evidence type="ECO:0000256" key="5">
    <source>
        <dbReference type="ARBA" id="ARBA00023002"/>
    </source>
</evidence>
<keyword evidence="4 10" id="KW-0274">FAD</keyword>
<evidence type="ECO:0000256" key="9">
    <source>
        <dbReference type="ARBA" id="ARBA00069043"/>
    </source>
</evidence>
<keyword evidence="3 10" id="KW-0285">Flavoprotein</keyword>
<feature type="domain" description="Acetyl-CoA dehydrogenase-like C-terminal" evidence="14">
    <location>
        <begin position="466"/>
        <end position="593"/>
    </location>
</feature>
<reference evidence="15 16" key="1">
    <citation type="submission" date="2019-08" db="EMBL/GenBank/DDBJ databases">
        <title>Hyperibacter terrae gen. nov., sp. nov. and Hyperibacter viscosus sp. nov., two new members in the family Rhodospirillaceae isolated from the rhizosphere of Hypericum perforatum.</title>
        <authorList>
            <person name="Noviana Z."/>
        </authorList>
    </citation>
    <scope>NUCLEOTIDE SEQUENCE [LARGE SCALE GENOMIC DNA]</scope>
    <source>
        <strain evidence="15 16">R5959</strain>
    </source>
</reference>
<dbReference type="Pfam" id="PF00441">
    <property type="entry name" value="Acyl-CoA_dh_1"/>
    <property type="match status" value="1"/>
</dbReference>
<protein>
    <recommendedName>
        <fullName evidence="9">3-methylmercaptopropionyl-CoA dehydrogenase</fullName>
        <ecNumber evidence="8">1.3.99.41</ecNumber>
    </recommendedName>
</protein>
<evidence type="ECO:0000256" key="8">
    <source>
        <dbReference type="ARBA" id="ARBA00066694"/>
    </source>
</evidence>
<evidence type="ECO:0000256" key="1">
    <source>
        <dbReference type="ARBA" id="ARBA00001974"/>
    </source>
</evidence>
<dbReference type="InterPro" id="IPR013786">
    <property type="entry name" value="AcylCoA_DH/ox_N"/>
</dbReference>
<dbReference type="Gene3D" id="1.20.140.10">
    <property type="entry name" value="Butyryl-CoA Dehydrogenase, subunit A, domain 3"/>
    <property type="match status" value="1"/>
</dbReference>
<proteinExistence type="inferred from homology"/>
<dbReference type="InterPro" id="IPR037069">
    <property type="entry name" value="AcylCoA_DH/ox_N_sf"/>
</dbReference>
<organism evidence="15 16">
    <name type="scientific">Hypericibacter adhaerens</name>
    <dbReference type="NCBI Taxonomy" id="2602016"/>
    <lineage>
        <taxon>Bacteria</taxon>
        <taxon>Pseudomonadati</taxon>
        <taxon>Pseudomonadota</taxon>
        <taxon>Alphaproteobacteria</taxon>
        <taxon>Rhodospirillales</taxon>
        <taxon>Dongiaceae</taxon>
        <taxon>Hypericibacter</taxon>
    </lineage>
</organism>
<sequence>MTDYVAPLPDMQFVLKEIAGLDAIAKLPGFEDATPELVDQVLTEAGKFAAGVLAPLNRVGDEEGSRLENGAVVTPKGFREAYGAFAEGGWNSVPFEAEWGGQGLPWSVAIVLQEMWSSANMSFALCPLLSQGAIEALQRHGSPEQKATYLPKLISGEWTGTMNLTEPQAGSDVGALRTRAVKEGDHYRITGQKIFITYGEQDFSENIVHLVLARVQGAPAGTKGISLFIVPKFLPKPDGSLGARNDLRCLSLEHKLGIKASPTCVMAYGETDGGAIGFLVGEEQRGMEYMFTMMNNARLSVGVEGLAIAERALQQARSYARQRVQSRAVDAKGGEPSTIIHHPDVRRMLMTMRALVEAMRALTYLNAAELDRAKRATDEAARTKALLRAELLTPLSKAWSTDRGVDVASLNIQVHGGLGFIESTGAAQHLRDARIAPIYEGTNGIQAIDLVGRKLGRDQGQAMTALIEEMRADAKALGAESDKDLAAIAASLVAAIELLAGTTQWIVERLKSGLPQVLAGAMPYLELAGLTVGGWLLARQARAARRQLAAGTSDHGYLSAKIATALFYGTNLLPRAHGFAAAVTAGADSTLRLAPDQL</sequence>
<evidence type="ECO:0000259" key="13">
    <source>
        <dbReference type="Pfam" id="PF02771"/>
    </source>
</evidence>
<keyword evidence="16" id="KW-1185">Reference proteome</keyword>
<feature type="domain" description="Acyl-CoA oxidase/dehydrogenase middle" evidence="12">
    <location>
        <begin position="162"/>
        <end position="266"/>
    </location>
</feature>
<evidence type="ECO:0000259" key="11">
    <source>
        <dbReference type="Pfam" id="PF00441"/>
    </source>
</evidence>
<evidence type="ECO:0000256" key="6">
    <source>
        <dbReference type="ARBA" id="ARBA00051388"/>
    </source>
</evidence>
<dbReference type="SUPFAM" id="SSF47203">
    <property type="entry name" value="Acyl-CoA dehydrogenase C-terminal domain-like"/>
    <property type="match status" value="1"/>
</dbReference>
<evidence type="ECO:0000313" key="15">
    <source>
        <dbReference type="EMBL" id="QEX23732.1"/>
    </source>
</evidence>
<comment type="similarity">
    <text evidence="2 10">Belongs to the acyl-CoA dehydrogenase family.</text>
</comment>
<accession>A0A5J6N173</accession>
<dbReference type="SUPFAM" id="SSF56645">
    <property type="entry name" value="Acyl-CoA dehydrogenase NM domain-like"/>
    <property type="match status" value="1"/>
</dbReference>
<dbReference type="FunFam" id="2.40.110.10:FF:000031">
    <property type="entry name" value="Acyl-CoA dehydrogenase, putative"/>
    <property type="match status" value="1"/>
</dbReference>
<dbReference type="InterPro" id="IPR052166">
    <property type="entry name" value="Diverse_Acyl-CoA_DH"/>
</dbReference>
<dbReference type="InterPro" id="IPR046373">
    <property type="entry name" value="Acyl-CoA_Oxase/DH_mid-dom_sf"/>
</dbReference>